<reference evidence="1" key="1">
    <citation type="submission" date="2022-01" db="EMBL/GenBank/DDBJ databases">
        <title>Genome Sequence Resource for Two Populations of Ditylenchus destructor, the Migratory Endoparasitic Phytonematode.</title>
        <authorList>
            <person name="Zhang H."/>
            <person name="Lin R."/>
            <person name="Xie B."/>
        </authorList>
    </citation>
    <scope>NUCLEOTIDE SEQUENCE</scope>
    <source>
        <strain evidence="1">BazhouSP</strain>
    </source>
</reference>
<evidence type="ECO:0000313" key="2">
    <source>
        <dbReference type="Proteomes" id="UP001201812"/>
    </source>
</evidence>
<dbReference type="Proteomes" id="UP001201812">
    <property type="component" value="Unassembled WGS sequence"/>
</dbReference>
<protein>
    <submittedName>
        <fullName evidence="1">Uncharacterized protein</fullName>
    </submittedName>
</protein>
<keyword evidence="2" id="KW-1185">Reference proteome</keyword>
<gene>
    <name evidence="1" type="ORF">DdX_18908</name>
</gene>
<comment type="caution">
    <text evidence="1">The sequence shown here is derived from an EMBL/GenBank/DDBJ whole genome shotgun (WGS) entry which is preliminary data.</text>
</comment>
<proteinExistence type="predicted"/>
<sequence>MISVGQKCNTDKLKQDWNDYGYSYNSFVEMRPYLGSTICIKETIIYVAGDSSYNIEHIEQMSSVAYLWRDGSIVILNANADDSQIRAEDFQPILNSPAILQCQNLVMETMYFSFKDYKILYTVKVIETYCYDQRDIDLWHQYWQEFLEQPEVKPVIVFRDLYIESINKLLNQIYKAFTSAVLPNAFVIVFSQFYGETFTEFRETNETSGEILELKKGLPVEWQKEYLEDYCNYTLERI</sequence>
<dbReference type="EMBL" id="JAKKPZ010000311">
    <property type="protein sequence ID" value="KAI1696700.1"/>
    <property type="molecule type" value="Genomic_DNA"/>
</dbReference>
<dbReference type="AlphaFoldDB" id="A0AAD4MP51"/>
<name>A0AAD4MP51_9BILA</name>
<accession>A0AAD4MP51</accession>
<evidence type="ECO:0000313" key="1">
    <source>
        <dbReference type="EMBL" id="KAI1696700.1"/>
    </source>
</evidence>
<organism evidence="1 2">
    <name type="scientific">Ditylenchus destructor</name>
    <dbReference type="NCBI Taxonomy" id="166010"/>
    <lineage>
        <taxon>Eukaryota</taxon>
        <taxon>Metazoa</taxon>
        <taxon>Ecdysozoa</taxon>
        <taxon>Nematoda</taxon>
        <taxon>Chromadorea</taxon>
        <taxon>Rhabditida</taxon>
        <taxon>Tylenchina</taxon>
        <taxon>Tylenchomorpha</taxon>
        <taxon>Sphaerularioidea</taxon>
        <taxon>Anguinidae</taxon>
        <taxon>Anguininae</taxon>
        <taxon>Ditylenchus</taxon>
    </lineage>
</organism>